<sequence>NVKTRNLMNLETPIDICLYTSVIVFFLGLIGNLLSLVIHSRKNFGKNRLIFYFKILTIFDTYVLIFAPRNFIEDKLIDQLLGVSVEYFCKISDFSIYFGCAVSAWILVIISLDRLIKMYYPMGDSFFSKPKTQYCLISVLIVFNIGYNSPLFIYPVTSPNKTNYSEAKCQYIDELKYFWWMDLFNSTLITFSIMIISTSMTINCLFKLKLKINKTNRRDYKFSLCSIGLNLSFFLFNMPTAVFFLVSSYVDMENDIYFFLLVLTNCLFYMNFAMMFYINFAFNSSFRREFFRLFSGENSSRSSR</sequence>
<dbReference type="Pfam" id="PF00001">
    <property type="entry name" value="7tm_1"/>
    <property type="match status" value="1"/>
</dbReference>
<feature type="transmembrane region" description="Helical" evidence="5">
    <location>
        <begin position="49"/>
        <end position="67"/>
    </location>
</feature>
<dbReference type="InterPro" id="IPR052954">
    <property type="entry name" value="GPCR-Ligand_Int"/>
</dbReference>
<evidence type="ECO:0000256" key="4">
    <source>
        <dbReference type="ARBA" id="ARBA00023136"/>
    </source>
</evidence>
<comment type="subcellular location">
    <subcellularLocation>
        <location evidence="1">Membrane</location>
    </subcellularLocation>
</comment>
<feature type="transmembrane region" description="Helical" evidence="5">
    <location>
        <begin position="227"/>
        <end position="250"/>
    </location>
</feature>
<keyword evidence="4 5" id="KW-0472">Membrane</keyword>
<evidence type="ECO:0000259" key="6">
    <source>
        <dbReference type="PROSITE" id="PS50262"/>
    </source>
</evidence>
<dbReference type="GO" id="GO:0004930">
    <property type="term" value="F:G protein-coupled receptor activity"/>
    <property type="evidence" value="ECO:0007669"/>
    <property type="project" value="InterPro"/>
</dbReference>
<feature type="transmembrane region" description="Helical" evidence="5">
    <location>
        <begin position="16"/>
        <end position="37"/>
    </location>
</feature>
<dbReference type="GO" id="GO:0016020">
    <property type="term" value="C:membrane"/>
    <property type="evidence" value="ECO:0007669"/>
    <property type="project" value="UniProtKB-SubCell"/>
</dbReference>
<feature type="transmembrane region" description="Helical" evidence="5">
    <location>
        <begin position="134"/>
        <end position="154"/>
    </location>
</feature>
<comment type="caution">
    <text evidence="7">The sequence shown here is derived from an EMBL/GenBank/DDBJ whole genome shotgun (WGS) entry which is preliminary data.</text>
</comment>
<dbReference type="InterPro" id="IPR017452">
    <property type="entry name" value="GPCR_Rhodpsn_7TM"/>
</dbReference>
<organism evidence="7 8">
    <name type="scientific">Brachionus calyciflorus</name>
    <dbReference type="NCBI Taxonomy" id="104777"/>
    <lineage>
        <taxon>Eukaryota</taxon>
        <taxon>Metazoa</taxon>
        <taxon>Spiralia</taxon>
        <taxon>Gnathifera</taxon>
        <taxon>Rotifera</taxon>
        <taxon>Eurotatoria</taxon>
        <taxon>Monogononta</taxon>
        <taxon>Pseudotrocha</taxon>
        <taxon>Ploima</taxon>
        <taxon>Brachionidae</taxon>
        <taxon>Brachionus</taxon>
    </lineage>
</organism>
<reference evidence="7" key="1">
    <citation type="submission" date="2021-02" db="EMBL/GenBank/DDBJ databases">
        <authorList>
            <person name="Nowell W R."/>
        </authorList>
    </citation>
    <scope>NUCLEOTIDE SEQUENCE</scope>
    <source>
        <strain evidence="7">Ploen Becks lab</strain>
    </source>
</reference>
<feature type="non-terminal residue" evidence="7">
    <location>
        <position position="1"/>
    </location>
</feature>
<evidence type="ECO:0000313" key="7">
    <source>
        <dbReference type="EMBL" id="CAF1015939.1"/>
    </source>
</evidence>
<dbReference type="PANTHER" id="PTHR46641:SF25">
    <property type="entry name" value="CNMAMIDE RECEPTOR-RELATED"/>
    <property type="match status" value="1"/>
</dbReference>
<accession>A0A814HTZ9</accession>
<evidence type="ECO:0000256" key="5">
    <source>
        <dbReference type="SAM" id="Phobius"/>
    </source>
</evidence>
<name>A0A814HTZ9_9BILA</name>
<feature type="transmembrane region" description="Helical" evidence="5">
    <location>
        <begin position="183"/>
        <end position="206"/>
    </location>
</feature>
<keyword evidence="3 5" id="KW-1133">Transmembrane helix</keyword>
<evidence type="ECO:0000313" key="8">
    <source>
        <dbReference type="Proteomes" id="UP000663879"/>
    </source>
</evidence>
<keyword evidence="2 5" id="KW-0812">Transmembrane</keyword>
<dbReference type="Proteomes" id="UP000663879">
    <property type="component" value="Unassembled WGS sequence"/>
</dbReference>
<feature type="transmembrane region" description="Helical" evidence="5">
    <location>
        <begin position="256"/>
        <end position="282"/>
    </location>
</feature>
<dbReference type="Gene3D" id="1.20.1070.10">
    <property type="entry name" value="Rhodopsin 7-helix transmembrane proteins"/>
    <property type="match status" value="1"/>
</dbReference>
<proteinExistence type="predicted"/>
<evidence type="ECO:0000256" key="3">
    <source>
        <dbReference type="ARBA" id="ARBA00022989"/>
    </source>
</evidence>
<protein>
    <recommendedName>
        <fullName evidence="6">G-protein coupled receptors family 1 profile domain-containing protein</fullName>
    </recommendedName>
</protein>
<dbReference type="AlphaFoldDB" id="A0A814HTZ9"/>
<dbReference type="OrthoDB" id="9990906at2759"/>
<gene>
    <name evidence="7" type="ORF">OXX778_LOCUS17130</name>
</gene>
<keyword evidence="8" id="KW-1185">Reference proteome</keyword>
<dbReference type="PANTHER" id="PTHR46641">
    <property type="entry name" value="FMRFAMIDE RECEPTOR-RELATED"/>
    <property type="match status" value="1"/>
</dbReference>
<evidence type="ECO:0000256" key="2">
    <source>
        <dbReference type="ARBA" id="ARBA00022692"/>
    </source>
</evidence>
<feature type="transmembrane region" description="Helical" evidence="5">
    <location>
        <begin position="94"/>
        <end position="113"/>
    </location>
</feature>
<dbReference type="PROSITE" id="PS50262">
    <property type="entry name" value="G_PROTEIN_RECEP_F1_2"/>
    <property type="match status" value="1"/>
</dbReference>
<evidence type="ECO:0000256" key="1">
    <source>
        <dbReference type="ARBA" id="ARBA00004370"/>
    </source>
</evidence>
<dbReference type="SUPFAM" id="SSF81321">
    <property type="entry name" value="Family A G protein-coupled receptor-like"/>
    <property type="match status" value="1"/>
</dbReference>
<feature type="domain" description="G-protein coupled receptors family 1 profile" evidence="6">
    <location>
        <begin position="31"/>
        <end position="279"/>
    </location>
</feature>
<dbReference type="EMBL" id="CAJNOC010004281">
    <property type="protein sequence ID" value="CAF1015939.1"/>
    <property type="molecule type" value="Genomic_DNA"/>
</dbReference>
<dbReference type="InterPro" id="IPR000276">
    <property type="entry name" value="GPCR_Rhodpsn"/>
</dbReference>